<name>A0ABW4QGH4_9BACL</name>
<proteinExistence type="predicted"/>
<protein>
    <recommendedName>
        <fullName evidence="3">Fur-regulated basic protein FbpA</fullName>
    </recommendedName>
</protein>
<dbReference type="EMBL" id="JBHUFW010000004">
    <property type="protein sequence ID" value="MFD1862603.1"/>
    <property type="molecule type" value="Genomic_DNA"/>
</dbReference>
<comment type="caution">
    <text evidence="1">The sequence shown here is derived from an EMBL/GenBank/DDBJ whole genome shotgun (WGS) entry which is preliminary data.</text>
</comment>
<organism evidence="1 2">
    <name type="scientific">Planococcus chinensis</name>
    <dbReference type="NCBI Taxonomy" id="272917"/>
    <lineage>
        <taxon>Bacteria</taxon>
        <taxon>Bacillati</taxon>
        <taxon>Bacillota</taxon>
        <taxon>Bacilli</taxon>
        <taxon>Bacillales</taxon>
        <taxon>Caryophanaceae</taxon>
        <taxon>Planococcus</taxon>
    </lineage>
</organism>
<accession>A0ABW4QGH4</accession>
<evidence type="ECO:0000313" key="1">
    <source>
        <dbReference type="EMBL" id="MFD1862603.1"/>
    </source>
</evidence>
<evidence type="ECO:0000313" key="2">
    <source>
        <dbReference type="Proteomes" id="UP001597273"/>
    </source>
</evidence>
<sequence length="53" mass="5950">MEIKIKQGALEELVEKDIKYLSLNRYSAKQLHNMNVSIKKKASPAPARPLAGQ</sequence>
<gene>
    <name evidence="1" type="ORF">ACFSDB_06650</name>
</gene>
<reference evidence="2" key="1">
    <citation type="journal article" date="2019" name="Int. J. Syst. Evol. Microbiol.">
        <title>The Global Catalogue of Microorganisms (GCM) 10K type strain sequencing project: providing services to taxonomists for standard genome sequencing and annotation.</title>
        <authorList>
            <consortium name="The Broad Institute Genomics Platform"/>
            <consortium name="The Broad Institute Genome Sequencing Center for Infectious Disease"/>
            <person name="Wu L."/>
            <person name="Ma J."/>
        </authorList>
    </citation>
    <scope>NUCLEOTIDE SEQUENCE [LARGE SCALE GENOMIC DNA]</scope>
    <source>
        <strain evidence="2">CGMCC 1.15475</strain>
    </source>
</reference>
<keyword evidence="2" id="KW-1185">Reference proteome</keyword>
<dbReference type="Proteomes" id="UP001597273">
    <property type="component" value="Unassembled WGS sequence"/>
</dbReference>
<dbReference type="RefSeq" id="WP_204892361.1">
    <property type="nucleotide sequence ID" value="NZ_JBHUFW010000004.1"/>
</dbReference>
<evidence type="ECO:0008006" key="3">
    <source>
        <dbReference type="Google" id="ProtNLM"/>
    </source>
</evidence>